<proteinExistence type="predicted"/>
<evidence type="ECO:0000313" key="3">
    <source>
        <dbReference type="Proteomes" id="UP000315295"/>
    </source>
</evidence>
<sequence>MNHRALLYSSSPKPNIVPPDISATKRSFGTDHPRPQTPVRFRVGCRNREQNCVFVRVSGGGGNRRSGKVFADVKSVWISSRRG</sequence>
<name>A0A540MQB7_MALBA</name>
<accession>A0A540MQB7</accession>
<feature type="region of interest" description="Disordered" evidence="1">
    <location>
        <begin position="1"/>
        <end position="39"/>
    </location>
</feature>
<dbReference type="Proteomes" id="UP000315295">
    <property type="component" value="Unassembled WGS sequence"/>
</dbReference>
<reference evidence="2 3" key="1">
    <citation type="journal article" date="2019" name="G3 (Bethesda)">
        <title>Sequencing of a Wild Apple (Malus baccata) Genome Unravels the Differences Between Cultivated and Wild Apple Species Regarding Disease Resistance and Cold Tolerance.</title>
        <authorList>
            <person name="Chen X."/>
        </authorList>
    </citation>
    <scope>NUCLEOTIDE SEQUENCE [LARGE SCALE GENOMIC DNA]</scope>
    <source>
        <strain evidence="3">cv. Shandingzi</strain>
        <tissue evidence="2">Leaves</tissue>
    </source>
</reference>
<dbReference type="STRING" id="106549.A0A540MQB7"/>
<organism evidence="2 3">
    <name type="scientific">Malus baccata</name>
    <name type="common">Siberian crab apple</name>
    <name type="synonym">Pyrus baccata</name>
    <dbReference type="NCBI Taxonomy" id="106549"/>
    <lineage>
        <taxon>Eukaryota</taxon>
        <taxon>Viridiplantae</taxon>
        <taxon>Streptophyta</taxon>
        <taxon>Embryophyta</taxon>
        <taxon>Tracheophyta</taxon>
        <taxon>Spermatophyta</taxon>
        <taxon>Magnoliopsida</taxon>
        <taxon>eudicotyledons</taxon>
        <taxon>Gunneridae</taxon>
        <taxon>Pentapetalae</taxon>
        <taxon>rosids</taxon>
        <taxon>fabids</taxon>
        <taxon>Rosales</taxon>
        <taxon>Rosaceae</taxon>
        <taxon>Amygdaloideae</taxon>
        <taxon>Maleae</taxon>
        <taxon>Malus</taxon>
    </lineage>
</organism>
<gene>
    <name evidence="2" type="ORF">C1H46_013508</name>
</gene>
<evidence type="ECO:0000256" key="1">
    <source>
        <dbReference type="SAM" id="MobiDB-lite"/>
    </source>
</evidence>
<dbReference type="EMBL" id="VIEB01000204">
    <property type="protein sequence ID" value="TQE00968.1"/>
    <property type="molecule type" value="Genomic_DNA"/>
</dbReference>
<protein>
    <submittedName>
        <fullName evidence="2">Uncharacterized protein</fullName>
    </submittedName>
</protein>
<comment type="caution">
    <text evidence="2">The sequence shown here is derived from an EMBL/GenBank/DDBJ whole genome shotgun (WGS) entry which is preliminary data.</text>
</comment>
<evidence type="ECO:0000313" key="2">
    <source>
        <dbReference type="EMBL" id="TQE00968.1"/>
    </source>
</evidence>
<dbReference type="AlphaFoldDB" id="A0A540MQB7"/>
<keyword evidence="3" id="KW-1185">Reference proteome</keyword>